<evidence type="ECO:0000313" key="3">
    <source>
        <dbReference type="Proteomes" id="UP000298652"/>
    </source>
</evidence>
<evidence type="ECO:0000256" key="1">
    <source>
        <dbReference type="SAM" id="MobiDB-lite"/>
    </source>
</evidence>
<dbReference type="Proteomes" id="UP000298652">
    <property type="component" value="Chromosome 9"/>
</dbReference>
<dbReference type="EMBL" id="CM016560">
    <property type="protein sequence ID" value="TKV96549.1"/>
    <property type="molecule type" value="Genomic_DNA"/>
</dbReference>
<keyword evidence="3" id="KW-1185">Reference proteome</keyword>
<proteinExistence type="predicted"/>
<sequence length="291" mass="30730">MYAARTSVLRPVAPPPPSASRAASFLHCAEHPPGGTPPAGSPPSSATPGHLRAPHAGASPLRPHAGAPPAQLPTRSIPAAALGKREEVPHRVAAATHKRNKAAAAKEHGRALAFAHLHVMLLQSVVNVYSGSRRPTSSAWPRPSLRDPDIVLDLCVAARLVPTDPSPFLSPPIITPYPEATAAQGSRGTGGGPRDHGESAAVSFPNPLGLFPLAADVTVVVIRVGSFPSAPSMEKTGKIDVPLRCPILPLNFACRILNCSISMPLWFIYWWPRIENISVIHCAMFLGEEKT</sequence>
<dbReference type="Gramene" id="TKV96549">
    <property type="protein sequence ID" value="TKV96549"/>
    <property type="gene ID" value="SEVIR_9G435500v2"/>
</dbReference>
<gene>
    <name evidence="2" type="ORF">SEVIR_9G435500v2</name>
</gene>
<organism evidence="2 3">
    <name type="scientific">Setaria viridis</name>
    <name type="common">Green bristlegrass</name>
    <name type="synonym">Setaria italica subsp. viridis</name>
    <dbReference type="NCBI Taxonomy" id="4556"/>
    <lineage>
        <taxon>Eukaryota</taxon>
        <taxon>Viridiplantae</taxon>
        <taxon>Streptophyta</taxon>
        <taxon>Embryophyta</taxon>
        <taxon>Tracheophyta</taxon>
        <taxon>Spermatophyta</taxon>
        <taxon>Magnoliopsida</taxon>
        <taxon>Liliopsida</taxon>
        <taxon>Poales</taxon>
        <taxon>Poaceae</taxon>
        <taxon>PACMAD clade</taxon>
        <taxon>Panicoideae</taxon>
        <taxon>Panicodae</taxon>
        <taxon>Paniceae</taxon>
        <taxon>Cenchrinae</taxon>
        <taxon>Setaria</taxon>
    </lineage>
</organism>
<dbReference type="Gramene" id="TKV96550">
    <property type="protein sequence ID" value="TKV96550"/>
    <property type="gene ID" value="SEVIR_9G435500v2"/>
</dbReference>
<feature type="region of interest" description="Disordered" evidence="1">
    <location>
        <begin position="1"/>
        <end position="74"/>
    </location>
</feature>
<dbReference type="EMBL" id="CM016560">
    <property type="protein sequence ID" value="TKV96550.1"/>
    <property type="molecule type" value="Genomic_DNA"/>
</dbReference>
<dbReference type="AlphaFoldDB" id="A0A4U6T4F1"/>
<name>A0A4U6T4F1_SETVI</name>
<reference evidence="2 3" key="1">
    <citation type="submission" date="2019-03" db="EMBL/GenBank/DDBJ databases">
        <title>WGS assembly of Setaria viridis.</title>
        <authorList>
            <person name="Huang P."/>
            <person name="Jenkins J."/>
            <person name="Grimwood J."/>
            <person name="Barry K."/>
            <person name="Healey A."/>
            <person name="Mamidi S."/>
            <person name="Sreedasyam A."/>
            <person name="Shu S."/>
            <person name="Feldman M."/>
            <person name="Wu J."/>
            <person name="Yu Y."/>
            <person name="Chen C."/>
            <person name="Johnson J."/>
            <person name="Rokhsar D."/>
            <person name="Baxter I."/>
            <person name="Schmutz J."/>
            <person name="Brutnell T."/>
            <person name="Kellogg E."/>
        </authorList>
    </citation>
    <scope>NUCLEOTIDE SEQUENCE [LARGE SCALE GENOMIC DNA]</scope>
    <source>
        <strain evidence="3">cv. A10</strain>
    </source>
</reference>
<evidence type="ECO:0000313" key="2">
    <source>
        <dbReference type="EMBL" id="TKV96550.1"/>
    </source>
</evidence>
<protein>
    <submittedName>
        <fullName evidence="2">Uncharacterized protein</fullName>
    </submittedName>
</protein>
<accession>A0A4U6T4F1</accession>